<name>A0A3A4R7B3_9BACT</name>
<dbReference type="PRINTS" id="PR00834">
    <property type="entry name" value="PROTEASES2C"/>
</dbReference>
<dbReference type="PANTHER" id="PTHR43343:SF3">
    <property type="entry name" value="PROTEASE DO-LIKE 8, CHLOROPLASTIC"/>
    <property type="match status" value="1"/>
</dbReference>
<feature type="chain" id="PRO_5017444279" evidence="3">
    <location>
        <begin position="28"/>
        <end position="360"/>
    </location>
</feature>
<proteinExistence type="predicted"/>
<dbReference type="Proteomes" id="UP000266426">
    <property type="component" value="Unassembled WGS sequence"/>
</dbReference>
<evidence type="ECO:0000259" key="4">
    <source>
        <dbReference type="PROSITE" id="PS50106"/>
    </source>
</evidence>
<gene>
    <name evidence="5" type="ORF">C4541_03250</name>
</gene>
<reference evidence="5 6" key="1">
    <citation type="journal article" date="2017" name="ISME J.">
        <title>Energy and carbon metabolisms in a deep terrestrial subsurface fluid microbial community.</title>
        <authorList>
            <person name="Momper L."/>
            <person name="Jungbluth S.P."/>
            <person name="Lee M.D."/>
            <person name="Amend J.P."/>
        </authorList>
    </citation>
    <scope>NUCLEOTIDE SEQUENCE [LARGE SCALE GENOMIC DNA]</scope>
    <source>
        <strain evidence="5">SURF_26</strain>
    </source>
</reference>
<dbReference type="Gene3D" id="2.30.42.10">
    <property type="match status" value="1"/>
</dbReference>
<accession>A0A3A4R7B3</accession>
<dbReference type="SUPFAM" id="SSF50156">
    <property type="entry name" value="PDZ domain-like"/>
    <property type="match status" value="1"/>
</dbReference>
<sequence length="360" mass="39596">MKKIMRFFLTSLTLYLCLFAVVTVSCAQSQPVLSEFESKVSAIYTTNYPCVVRIATSQSEDPNVQGCNRFGTGFIINEGGYVLTLADLVCDTVNTLVIMPDDWQYHARIVAIDRKLNIAILKIPAEGLPVVNFGSAETLNPGQLVISITNPYGLTNSLAVGFVSGLHRSGFRTGQIENFIQTTIPLNPGDSGSPLFNCKGEVIGIMTAVLVDDAANQDNPDQMFQPSDISFAIPSDIIKNNISSMIQHGKIKHSWIGLEVQNLMTEDFLKYGITQKDMHHGILVTHVFPESPAHKAGILTGDMILAVDEKPIDCVSDLQMIILQTTLDSDIKVTVLRDNQKLVLSLRTEEMPETILQENH</sequence>
<evidence type="ECO:0000313" key="5">
    <source>
        <dbReference type="EMBL" id="RJP60849.1"/>
    </source>
</evidence>
<comment type="caution">
    <text evidence="5">The sequence shown here is derived from an EMBL/GenBank/DDBJ whole genome shotgun (WGS) entry which is preliminary data.</text>
</comment>
<dbReference type="PANTHER" id="PTHR43343">
    <property type="entry name" value="PEPTIDASE S12"/>
    <property type="match status" value="1"/>
</dbReference>
<dbReference type="CDD" id="cd06779">
    <property type="entry name" value="cpPDZ_Deg_HtrA-like"/>
    <property type="match status" value="1"/>
</dbReference>
<dbReference type="InterPro" id="IPR009003">
    <property type="entry name" value="Peptidase_S1_PA"/>
</dbReference>
<keyword evidence="2" id="KW-0378">Hydrolase</keyword>
<dbReference type="SMART" id="SM00228">
    <property type="entry name" value="PDZ"/>
    <property type="match status" value="1"/>
</dbReference>
<dbReference type="InterPro" id="IPR001478">
    <property type="entry name" value="PDZ"/>
</dbReference>
<dbReference type="InterPro" id="IPR001940">
    <property type="entry name" value="Peptidase_S1C"/>
</dbReference>
<dbReference type="SUPFAM" id="SSF50494">
    <property type="entry name" value="Trypsin-like serine proteases"/>
    <property type="match status" value="1"/>
</dbReference>
<dbReference type="AlphaFoldDB" id="A0A3A4R7B3"/>
<dbReference type="InterPro" id="IPR051201">
    <property type="entry name" value="Chloro_Bact_Ser_Proteases"/>
</dbReference>
<evidence type="ECO:0000256" key="2">
    <source>
        <dbReference type="ARBA" id="ARBA00022801"/>
    </source>
</evidence>
<dbReference type="Gene3D" id="2.40.10.120">
    <property type="match status" value="1"/>
</dbReference>
<dbReference type="GO" id="GO:0004252">
    <property type="term" value="F:serine-type endopeptidase activity"/>
    <property type="evidence" value="ECO:0007669"/>
    <property type="project" value="InterPro"/>
</dbReference>
<dbReference type="Pfam" id="PF13180">
    <property type="entry name" value="PDZ_2"/>
    <property type="match status" value="1"/>
</dbReference>
<protein>
    <submittedName>
        <fullName evidence="5">PDZ domain-containing protein</fullName>
    </submittedName>
</protein>
<evidence type="ECO:0000256" key="3">
    <source>
        <dbReference type="SAM" id="SignalP"/>
    </source>
</evidence>
<organism evidence="5 6">
    <name type="scientific">Candidatus Auribacter fodinae</name>
    <dbReference type="NCBI Taxonomy" id="2093366"/>
    <lineage>
        <taxon>Bacteria</taxon>
        <taxon>Pseudomonadati</taxon>
        <taxon>Candidatus Auribacterota</taxon>
        <taxon>Candidatus Auribacteria</taxon>
        <taxon>Candidatus Auribacterales</taxon>
        <taxon>Candidatus Auribacteraceae</taxon>
        <taxon>Candidatus Auribacter</taxon>
    </lineage>
</organism>
<feature type="domain" description="PDZ" evidence="4">
    <location>
        <begin position="245"/>
        <end position="339"/>
    </location>
</feature>
<dbReference type="EMBL" id="QZJZ01000021">
    <property type="protein sequence ID" value="RJP60849.1"/>
    <property type="molecule type" value="Genomic_DNA"/>
</dbReference>
<keyword evidence="1" id="KW-0645">Protease</keyword>
<evidence type="ECO:0000313" key="6">
    <source>
        <dbReference type="Proteomes" id="UP000266426"/>
    </source>
</evidence>
<dbReference type="InterPro" id="IPR036034">
    <property type="entry name" value="PDZ_sf"/>
</dbReference>
<feature type="signal peptide" evidence="3">
    <location>
        <begin position="1"/>
        <end position="27"/>
    </location>
</feature>
<keyword evidence="3" id="KW-0732">Signal</keyword>
<dbReference type="GO" id="GO:0006508">
    <property type="term" value="P:proteolysis"/>
    <property type="evidence" value="ECO:0007669"/>
    <property type="project" value="UniProtKB-KW"/>
</dbReference>
<dbReference type="PROSITE" id="PS50106">
    <property type="entry name" value="PDZ"/>
    <property type="match status" value="1"/>
</dbReference>
<evidence type="ECO:0000256" key="1">
    <source>
        <dbReference type="ARBA" id="ARBA00022670"/>
    </source>
</evidence>
<dbReference type="PROSITE" id="PS51257">
    <property type="entry name" value="PROKAR_LIPOPROTEIN"/>
    <property type="match status" value="1"/>
</dbReference>
<dbReference type="Pfam" id="PF13365">
    <property type="entry name" value="Trypsin_2"/>
    <property type="match status" value="1"/>
</dbReference>